<dbReference type="PANTHER" id="PTHR48081">
    <property type="entry name" value="AB HYDROLASE SUPERFAMILY PROTEIN C4A8.06C"/>
    <property type="match status" value="1"/>
</dbReference>
<comment type="caution">
    <text evidence="3">The sequence shown here is derived from an EMBL/GenBank/DDBJ whole genome shotgun (WGS) entry which is preliminary data.</text>
</comment>
<dbReference type="InterPro" id="IPR013094">
    <property type="entry name" value="AB_hydrolase_3"/>
</dbReference>
<dbReference type="RefSeq" id="WP_189192446.1">
    <property type="nucleotide sequence ID" value="NZ_BMMM01000032.1"/>
</dbReference>
<sequence length="325" mass="34837">MPDYALPPREPVLEPAARELAQATASPPFPFDLGPVQGRRALERAQSAVLDKPEIDDRWVAVSGGAKGSVAVRILRPRGVAGMLPATLYIHGGGWVFGSAHTHDRLVRELAVGARMALVFPEYTLSPEARYPVALEECYAVARWLASQGADHGIDPARLAVAGDSAGGNMAAALTLLAKERGDVSFVQQVLFYPVTDARLDTGSSHRFAEGYVLRRDVMQWFWDQYTSDEAHRAEITASPLRATVEQLTHLPPALVVTAEADVVRDEGEAYAAQLRAAGVPVTVTRYGGSTHDFVVLDALSATQAARRATAQAIATLRHALGTGV</sequence>
<evidence type="ECO:0000313" key="3">
    <source>
        <dbReference type="EMBL" id="GGN95201.1"/>
    </source>
</evidence>
<protein>
    <submittedName>
        <fullName evidence="3">Esterase</fullName>
    </submittedName>
</protein>
<reference evidence="3 4" key="1">
    <citation type="journal article" date="2014" name="Int. J. Syst. Evol. Microbiol.">
        <title>Complete genome sequence of Corynebacterium casei LMG S-19264T (=DSM 44701T), isolated from a smear-ripened cheese.</title>
        <authorList>
            <consortium name="US DOE Joint Genome Institute (JGI-PGF)"/>
            <person name="Walter F."/>
            <person name="Albersmeier A."/>
            <person name="Kalinowski J."/>
            <person name="Ruckert C."/>
        </authorList>
    </citation>
    <scope>NUCLEOTIDE SEQUENCE [LARGE SCALE GENOMIC DNA]</scope>
    <source>
        <strain evidence="3 4">CGMCC 4.7111</strain>
    </source>
</reference>
<dbReference type="Gene3D" id="3.40.50.1820">
    <property type="entry name" value="alpha/beta hydrolase"/>
    <property type="match status" value="1"/>
</dbReference>
<dbReference type="AlphaFoldDB" id="A0A917YFT6"/>
<evidence type="ECO:0000259" key="2">
    <source>
        <dbReference type="Pfam" id="PF07859"/>
    </source>
</evidence>
<keyword evidence="1" id="KW-0378">Hydrolase</keyword>
<dbReference type="InterPro" id="IPR029058">
    <property type="entry name" value="AB_hydrolase_fold"/>
</dbReference>
<keyword evidence="4" id="KW-1185">Reference proteome</keyword>
<proteinExistence type="predicted"/>
<dbReference type="SUPFAM" id="SSF53474">
    <property type="entry name" value="alpha/beta-Hydrolases"/>
    <property type="match status" value="1"/>
</dbReference>
<evidence type="ECO:0000256" key="1">
    <source>
        <dbReference type="ARBA" id="ARBA00022801"/>
    </source>
</evidence>
<dbReference type="EMBL" id="BMMM01000032">
    <property type="protein sequence ID" value="GGN95201.1"/>
    <property type="molecule type" value="Genomic_DNA"/>
</dbReference>
<dbReference type="GO" id="GO:0016787">
    <property type="term" value="F:hydrolase activity"/>
    <property type="evidence" value="ECO:0007669"/>
    <property type="project" value="UniProtKB-KW"/>
</dbReference>
<dbReference type="PANTHER" id="PTHR48081:SF8">
    <property type="entry name" value="ALPHA_BETA HYDROLASE FOLD-3 DOMAIN-CONTAINING PROTEIN-RELATED"/>
    <property type="match status" value="1"/>
</dbReference>
<gene>
    <name evidence="3" type="primary">aes</name>
    <name evidence="3" type="ORF">GCM10011579_095500</name>
</gene>
<name>A0A917YFT6_9ACTN</name>
<organism evidence="3 4">
    <name type="scientific">Streptomyces albiflavescens</name>
    <dbReference type="NCBI Taxonomy" id="1623582"/>
    <lineage>
        <taxon>Bacteria</taxon>
        <taxon>Bacillati</taxon>
        <taxon>Actinomycetota</taxon>
        <taxon>Actinomycetes</taxon>
        <taxon>Kitasatosporales</taxon>
        <taxon>Streptomycetaceae</taxon>
        <taxon>Streptomyces</taxon>
    </lineage>
</organism>
<feature type="domain" description="Alpha/beta hydrolase fold-3" evidence="2">
    <location>
        <begin position="88"/>
        <end position="295"/>
    </location>
</feature>
<accession>A0A917YFT6</accession>
<dbReference type="Pfam" id="PF07859">
    <property type="entry name" value="Abhydrolase_3"/>
    <property type="match status" value="1"/>
</dbReference>
<dbReference type="Proteomes" id="UP000600365">
    <property type="component" value="Unassembled WGS sequence"/>
</dbReference>
<evidence type="ECO:0000313" key="4">
    <source>
        <dbReference type="Proteomes" id="UP000600365"/>
    </source>
</evidence>
<dbReference type="InterPro" id="IPR050300">
    <property type="entry name" value="GDXG_lipolytic_enzyme"/>
</dbReference>